<sequence>MINKIKRWKLDFRKLVVPLDLLYFILLYTVSVSETFMYVSAFILAILNSVFLFTKMKKVGLLKSLAFLLLINIPIWVFVILLTYSKYQSLLFQTIAFAFVFVSFTTIVTFILLVVNRIIQAGKLKLTLAVIMLFVALCFTVSILAYQRLVNEGSMIADKQCLKVNPLIIQRKNSYVKSMEIILAKGSEIDYMNELNKYMDISNKYVEEQKKWLQEEKAFMNRIDYKLFLPSQVQTANQLQFDSREAEMKSTVAINKMFSFPNDLEKQKELYNEVVTETKIANEANKKSDLLWKTKPKFDLRIRFIKFHPSKCSKENLNIPKVPDFFVPPKPIQSGPISYFKTTLRM</sequence>
<keyword evidence="1" id="KW-0472">Membrane</keyword>
<evidence type="ECO:0000256" key="1">
    <source>
        <dbReference type="SAM" id="Phobius"/>
    </source>
</evidence>
<dbReference type="EMBL" id="PFLI01000055">
    <property type="protein sequence ID" value="PIY72331.1"/>
    <property type="molecule type" value="Genomic_DNA"/>
</dbReference>
<evidence type="ECO:0000313" key="2">
    <source>
        <dbReference type="EMBL" id="PIY72331.1"/>
    </source>
</evidence>
<organism evidence="2 3">
    <name type="scientific">Candidatus Roizmanbacteria bacterium CG_4_10_14_0_8_um_filter_33_9</name>
    <dbReference type="NCBI Taxonomy" id="1974826"/>
    <lineage>
        <taxon>Bacteria</taxon>
        <taxon>Candidatus Roizmaniibacteriota</taxon>
    </lineage>
</organism>
<name>A0A2M7QK72_9BACT</name>
<feature type="transmembrane region" description="Helical" evidence="1">
    <location>
        <begin position="65"/>
        <end position="84"/>
    </location>
</feature>
<protein>
    <submittedName>
        <fullName evidence="2">Uncharacterized protein</fullName>
    </submittedName>
</protein>
<keyword evidence="1" id="KW-0812">Transmembrane</keyword>
<feature type="transmembrane region" description="Helical" evidence="1">
    <location>
        <begin position="12"/>
        <end position="30"/>
    </location>
</feature>
<keyword evidence="1" id="KW-1133">Transmembrane helix</keyword>
<comment type="caution">
    <text evidence="2">The sequence shown here is derived from an EMBL/GenBank/DDBJ whole genome shotgun (WGS) entry which is preliminary data.</text>
</comment>
<dbReference type="AlphaFoldDB" id="A0A2M7QK72"/>
<feature type="transmembrane region" description="Helical" evidence="1">
    <location>
        <begin position="36"/>
        <end position="53"/>
    </location>
</feature>
<proteinExistence type="predicted"/>
<gene>
    <name evidence="2" type="ORF">COY87_01535</name>
</gene>
<dbReference type="Proteomes" id="UP000229401">
    <property type="component" value="Unassembled WGS sequence"/>
</dbReference>
<feature type="transmembrane region" description="Helical" evidence="1">
    <location>
        <begin position="90"/>
        <end position="114"/>
    </location>
</feature>
<evidence type="ECO:0000313" key="3">
    <source>
        <dbReference type="Proteomes" id="UP000229401"/>
    </source>
</evidence>
<feature type="transmembrane region" description="Helical" evidence="1">
    <location>
        <begin position="126"/>
        <end position="146"/>
    </location>
</feature>
<reference evidence="3" key="1">
    <citation type="submission" date="2017-09" db="EMBL/GenBank/DDBJ databases">
        <title>Depth-based differentiation of microbial function through sediment-hosted aquifers and enrichment of novel symbionts in the deep terrestrial subsurface.</title>
        <authorList>
            <person name="Probst A.J."/>
            <person name="Ladd B."/>
            <person name="Jarett J.K."/>
            <person name="Geller-Mcgrath D.E."/>
            <person name="Sieber C.M.K."/>
            <person name="Emerson J.B."/>
            <person name="Anantharaman K."/>
            <person name="Thomas B.C."/>
            <person name="Malmstrom R."/>
            <person name="Stieglmeier M."/>
            <person name="Klingl A."/>
            <person name="Woyke T."/>
            <person name="Ryan C.M."/>
            <person name="Banfield J.F."/>
        </authorList>
    </citation>
    <scope>NUCLEOTIDE SEQUENCE [LARGE SCALE GENOMIC DNA]</scope>
</reference>
<accession>A0A2M7QK72</accession>